<keyword evidence="2" id="KW-1185">Reference proteome</keyword>
<evidence type="ECO:0000313" key="1">
    <source>
        <dbReference type="EMBL" id="AFV12675.1"/>
    </source>
</evidence>
<dbReference type="AlphaFoldDB" id="K4LL20"/>
<protein>
    <submittedName>
        <fullName evidence="1">Uncharacterized protein</fullName>
    </submittedName>
</protein>
<dbReference type="EMBL" id="CP003732">
    <property type="protein sequence ID" value="AFV12675.1"/>
    <property type="molecule type" value="Genomic_DNA"/>
</dbReference>
<proteinExistence type="predicted"/>
<sequence length="55" mass="6000">MMKPGKRFFLLTGILLLVVMLTSLLAGCGKQEPGTAPQVRESTLVIAPRNMRTTI</sequence>
<dbReference type="HOGENOM" id="CLU_3030993_0_0_9"/>
<dbReference type="Proteomes" id="UP000000467">
    <property type="component" value="Chromosome"/>
</dbReference>
<dbReference type="RefSeq" id="WP_015051537.1">
    <property type="nucleotide sequence ID" value="NC_018870.1"/>
</dbReference>
<name>K4LL20_THEPS</name>
<dbReference type="PROSITE" id="PS51257">
    <property type="entry name" value="PROKAR_LIPOPROTEIN"/>
    <property type="match status" value="1"/>
</dbReference>
<organism evidence="1 2">
    <name type="scientific">Thermacetogenium phaeum (strain ATCC BAA-254 / DSM 26808 / PB)</name>
    <dbReference type="NCBI Taxonomy" id="1089553"/>
    <lineage>
        <taxon>Bacteria</taxon>
        <taxon>Bacillati</taxon>
        <taxon>Bacillota</taxon>
        <taxon>Clostridia</taxon>
        <taxon>Thermoanaerobacterales</taxon>
        <taxon>Thermoanaerobacteraceae</taxon>
        <taxon>Thermacetogenium</taxon>
    </lineage>
</organism>
<accession>K4LL20</accession>
<evidence type="ECO:0000313" key="2">
    <source>
        <dbReference type="Proteomes" id="UP000000467"/>
    </source>
</evidence>
<dbReference type="STRING" id="1089553.Tph_c25010"/>
<dbReference type="KEGG" id="tpz:Tph_c25010"/>
<reference evidence="1 2" key="1">
    <citation type="journal article" date="2012" name="BMC Genomics">
        <title>Genome-guided analysis of physiological and morphological traits of the fermentative acetate oxidizer Thermacetogenium phaeum.</title>
        <authorList>
            <person name="Oehler D."/>
            <person name="Poehlein A."/>
            <person name="Leimbach A."/>
            <person name="Muller N."/>
            <person name="Daniel R."/>
            <person name="Gottschalk G."/>
            <person name="Schink B."/>
        </authorList>
    </citation>
    <scope>NUCLEOTIDE SEQUENCE [LARGE SCALE GENOMIC DNA]</scope>
    <source>
        <strain evidence="2">ATCC BAA-254 / DSM 26808 / PB</strain>
    </source>
</reference>
<gene>
    <name evidence="1" type="ordered locus">Tph_c25010</name>
</gene>